<dbReference type="AlphaFoldDB" id="A0A0D3FKJ8"/>
<name>A0A0D3FKJ8_9ORYZ</name>
<reference evidence="1" key="2">
    <citation type="submission" date="2015-03" db="UniProtKB">
        <authorList>
            <consortium name="EnsemblPlants"/>
        </authorList>
    </citation>
    <scope>IDENTIFICATION</scope>
</reference>
<organism evidence="1">
    <name type="scientific">Oryza barthii</name>
    <dbReference type="NCBI Taxonomy" id="65489"/>
    <lineage>
        <taxon>Eukaryota</taxon>
        <taxon>Viridiplantae</taxon>
        <taxon>Streptophyta</taxon>
        <taxon>Embryophyta</taxon>
        <taxon>Tracheophyta</taxon>
        <taxon>Spermatophyta</taxon>
        <taxon>Magnoliopsida</taxon>
        <taxon>Liliopsida</taxon>
        <taxon>Poales</taxon>
        <taxon>Poaceae</taxon>
        <taxon>BOP clade</taxon>
        <taxon>Oryzoideae</taxon>
        <taxon>Oryzeae</taxon>
        <taxon>Oryzinae</taxon>
        <taxon>Oryza</taxon>
    </lineage>
</organism>
<dbReference type="Proteomes" id="UP000026960">
    <property type="component" value="Chromosome 3"/>
</dbReference>
<keyword evidence="2" id="KW-1185">Reference proteome</keyword>
<accession>A0A0D3FKJ8</accession>
<dbReference type="Gramene" id="OBART03G23600.1">
    <property type="protein sequence ID" value="OBART03G23600.1"/>
    <property type="gene ID" value="OBART03G23600"/>
</dbReference>
<proteinExistence type="predicted"/>
<evidence type="ECO:0000313" key="2">
    <source>
        <dbReference type="Proteomes" id="UP000026960"/>
    </source>
</evidence>
<reference evidence="1" key="1">
    <citation type="journal article" date="2009" name="Rice">
        <title>De Novo Next Generation Sequencing of Plant Genomes.</title>
        <authorList>
            <person name="Rounsley S."/>
            <person name="Marri P.R."/>
            <person name="Yu Y."/>
            <person name="He R."/>
            <person name="Sisneros N."/>
            <person name="Goicoechea J.L."/>
            <person name="Lee S.J."/>
            <person name="Angelova A."/>
            <person name="Kudrna D."/>
            <person name="Luo M."/>
            <person name="Affourtit J."/>
            <person name="Desany B."/>
            <person name="Knight J."/>
            <person name="Niazi F."/>
            <person name="Egholm M."/>
            <person name="Wing R.A."/>
        </authorList>
    </citation>
    <scope>NUCLEOTIDE SEQUENCE [LARGE SCALE GENOMIC DNA]</scope>
    <source>
        <strain evidence="1">cv. IRGC 105608</strain>
    </source>
</reference>
<protein>
    <submittedName>
        <fullName evidence="1">Uncharacterized protein</fullName>
    </submittedName>
</protein>
<dbReference type="PaxDb" id="65489-OBART03G23600.1"/>
<sequence>MRHWPAATHAAHSATSLCRDKGIYHNIYLFFYGNTNIWSGNHSVILCGYVAIDQFHSDFAYE</sequence>
<evidence type="ECO:0000313" key="1">
    <source>
        <dbReference type="EnsemblPlants" id="OBART03G23600.1"/>
    </source>
</evidence>
<dbReference type="HOGENOM" id="CLU_2907628_0_0_1"/>
<dbReference type="EnsemblPlants" id="OBART03G23600.1">
    <property type="protein sequence ID" value="OBART03G23600.1"/>
    <property type="gene ID" value="OBART03G23600"/>
</dbReference>